<keyword evidence="1" id="KW-1133">Transmembrane helix</keyword>
<organism evidence="2 3">
    <name type="scientific">Photorhabdus akhurstii</name>
    <dbReference type="NCBI Taxonomy" id="171438"/>
    <lineage>
        <taxon>Bacteria</taxon>
        <taxon>Pseudomonadati</taxon>
        <taxon>Pseudomonadota</taxon>
        <taxon>Gammaproteobacteria</taxon>
        <taxon>Enterobacterales</taxon>
        <taxon>Morganellaceae</taxon>
        <taxon>Photorhabdus</taxon>
    </lineage>
</organism>
<evidence type="ECO:0000256" key="1">
    <source>
        <dbReference type="SAM" id="Phobius"/>
    </source>
</evidence>
<keyword evidence="1" id="KW-0472">Membrane</keyword>
<dbReference type="Proteomes" id="UP000693715">
    <property type="component" value="Chromosome"/>
</dbReference>
<evidence type="ECO:0000313" key="3">
    <source>
        <dbReference type="Proteomes" id="UP000693715"/>
    </source>
</evidence>
<feature type="transmembrane region" description="Helical" evidence="1">
    <location>
        <begin position="21"/>
        <end position="43"/>
    </location>
</feature>
<proteinExistence type="predicted"/>
<protein>
    <submittedName>
        <fullName evidence="2">Uncharacterized protein</fullName>
    </submittedName>
</protein>
<name>A0ABX8LX35_9GAMM</name>
<keyword evidence="1" id="KW-0812">Transmembrane</keyword>
<accession>A0ABX8LX35</accession>
<dbReference type="EMBL" id="CP020335">
    <property type="protein sequence ID" value="QXF34783.1"/>
    <property type="molecule type" value="Genomic_DNA"/>
</dbReference>
<reference evidence="2 3" key="1">
    <citation type="submission" date="2017-03" db="EMBL/GenBank/DDBJ databases">
        <title>Genome comparison of Photorhabdus luminescens strain 0813-124 phase variants.</title>
        <authorList>
            <person name="Chien C.-C."/>
            <person name="Chen W.-J."/>
            <person name="Shih M.-C."/>
            <person name="Hsieh F.-C."/>
        </authorList>
    </citation>
    <scope>NUCLEOTIDE SEQUENCE [LARGE SCALE GENOMIC DNA]</scope>
    <source>
        <strain evidence="2 3">0813-124 phase II</strain>
    </source>
</reference>
<gene>
    <name evidence="2" type="ORF">B0X70_17610</name>
</gene>
<keyword evidence="3" id="KW-1185">Reference proteome</keyword>
<evidence type="ECO:0000313" key="2">
    <source>
        <dbReference type="EMBL" id="QXF34783.1"/>
    </source>
</evidence>
<sequence length="90" mass="10459">MIDVLHKEDVMSIDLVHLFQGAIWCLFTVFCGVFGYATINWIINTYFPARFITVNHYHNDKLVSSHKVDLHSAEPLVRQLRKIQEEATRG</sequence>